<accession>A0AB34K728</accession>
<feature type="compositionally biased region" description="Basic residues" evidence="1">
    <location>
        <begin position="1"/>
        <end position="11"/>
    </location>
</feature>
<dbReference type="SMART" id="SM00558">
    <property type="entry name" value="JmjC"/>
    <property type="match status" value="1"/>
</dbReference>
<feature type="domain" description="JmjC" evidence="2">
    <location>
        <begin position="124"/>
        <end position="326"/>
    </location>
</feature>
<evidence type="ECO:0000313" key="4">
    <source>
        <dbReference type="Proteomes" id="UP001515480"/>
    </source>
</evidence>
<dbReference type="PANTHER" id="PTHR12461">
    <property type="entry name" value="HYPOXIA-INDUCIBLE FACTOR 1 ALPHA INHIBITOR-RELATED"/>
    <property type="match status" value="1"/>
</dbReference>
<gene>
    <name evidence="3" type="ORF">AB1Y20_010324</name>
</gene>
<dbReference type="PROSITE" id="PS51184">
    <property type="entry name" value="JMJC"/>
    <property type="match status" value="1"/>
</dbReference>
<evidence type="ECO:0000256" key="1">
    <source>
        <dbReference type="SAM" id="MobiDB-lite"/>
    </source>
</evidence>
<dbReference type="EMBL" id="JBGBPQ010000002">
    <property type="protein sequence ID" value="KAL1529003.1"/>
    <property type="molecule type" value="Genomic_DNA"/>
</dbReference>
<feature type="region of interest" description="Disordered" evidence="1">
    <location>
        <begin position="1"/>
        <end position="29"/>
    </location>
</feature>
<dbReference type="Proteomes" id="UP001515480">
    <property type="component" value="Unassembled WGS sequence"/>
</dbReference>
<dbReference type="InterPro" id="IPR041667">
    <property type="entry name" value="Cupin_8"/>
</dbReference>
<proteinExistence type="predicted"/>
<dbReference type="InterPro" id="IPR003347">
    <property type="entry name" value="JmjC_dom"/>
</dbReference>
<keyword evidence="4" id="KW-1185">Reference proteome</keyword>
<dbReference type="Pfam" id="PF13621">
    <property type="entry name" value="Cupin_8"/>
    <property type="match status" value="1"/>
</dbReference>
<organism evidence="3 4">
    <name type="scientific">Prymnesium parvum</name>
    <name type="common">Toxic golden alga</name>
    <dbReference type="NCBI Taxonomy" id="97485"/>
    <lineage>
        <taxon>Eukaryota</taxon>
        <taxon>Haptista</taxon>
        <taxon>Haptophyta</taxon>
        <taxon>Prymnesiophyceae</taxon>
        <taxon>Prymnesiales</taxon>
        <taxon>Prymnesiaceae</taxon>
        <taxon>Prymnesium</taxon>
    </lineage>
</organism>
<sequence length="462" mass="50125">MAPRPAARRTARPRDALTSRSSDPTPSAAPHAARRFACWLAPPLLALAVALGTQTSRHAAQTSLPAPPRSAAPHDLPAALSRLAAARRPHLLAAAPVVPRWTPSRLRQVNFSRVYSNTFPRFGPYYDEARPMARLPHGVFRGAPRHGYVETELGGAAFFGEWAEGRHGYYSGEIERDLPPPLRDELAPLERVLVSLRPERSSVNLWLGRRLASAPCHYDGYHNAFSQLHGRKRFVLAPPNATELLRPFPFLHPSHAQCQAHLPSIPPAELLSAGAMEVELQPGDILYLPPLWFHETVALGDSISVNGWSDSVEADAASALFAQPRPPRPPGGDDAASAARLMCFLSTAFGDEPCALARQVWRERYEELASSGEISLEWGGIPRPTCDSIGARLMLSTERQRAADGGEAPAEAWAAQVARHANDGIPASSLPIWLGNLLELIAAEYVGVARVAPLLEIINTCS</sequence>
<name>A0AB34K728_PRYPA</name>
<evidence type="ECO:0000313" key="3">
    <source>
        <dbReference type="EMBL" id="KAL1529003.1"/>
    </source>
</evidence>
<protein>
    <recommendedName>
        <fullName evidence="2">JmjC domain-containing protein</fullName>
    </recommendedName>
</protein>
<dbReference type="AlphaFoldDB" id="A0AB34K728"/>
<dbReference type="InterPro" id="IPR014710">
    <property type="entry name" value="RmlC-like_jellyroll"/>
</dbReference>
<evidence type="ECO:0000259" key="2">
    <source>
        <dbReference type="PROSITE" id="PS51184"/>
    </source>
</evidence>
<reference evidence="3 4" key="1">
    <citation type="journal article" date="2024" name="Science">
        <title>Giant polyketide synthase enzymes in the biosynthesis of giant marine polyether toxins.</title>
        <authorList>
            <person name="Fallon T.R."/>
            <person name="Shende V.V."/>
            <person name="Wierzbicki I.H."/>
            <person name="Pendleton A.L."/>
            <person name="Watervoot N.F."/>
            <person name="Auber R.P."/>
            <person name="Gonzalez D.J."/>
            <person name="Wisecaver J.H."/>
            <person name="Moore B.S."/>
        </authorList>
    </citation>
    <scope>NUCLEOTIDE SEQUENCE [LARGE SCALE GENOMIC DNA]</scope>
    <source>
        <strain evidence="3 4">12B1</strain>
    </source>
</reference>
<dbReference type="SUPFAM" id="SSF51197">
    <property type="entry name" value="Clavaminate synthase-like"/>
    <property type="match status" value="1"/>
</dbReference>
<dbReference type="PANTHER" id="PTHR12461:SF105">
    <property type="entry name" value="HYPOXIA-INDUCIBLE FACTOR 1-ALPHA INHIBITOR"/>
    <property type="match status" value="1"/>
</dbReference>
<comment type="caution">
    <text evidence="3">The sequence shown here is derived from an EMBL/GenBank/DDBJ whole genome shotgun (WGS) entry which is preliminary data.</text>
</comment>
<dbReference type="Gene3D" id="2.60.120.10">
    <property type="entry name" value="Jelly Rolls"/>
    <property type="match status" value="1"/>
</dbReference>